<keyword evidence="11" id="KW-0234">DNA repair</keyword>
<keyword evidence="6" id="KW-0479">Metal-binding</keyword>
<evidence type="ECO:0000313" key="14">
    <source>
        <dbReference type="Proteomes" id="UP000005435"/>
    </source>
</evidence>
<keyword evidence="8" id="KW-0378">Hydrolase</keyword>
<dbReference type="NCBIfam" id="TIGR00758">
    <property type="entry name" value="UDG_fam4"/>
    <property type="match status" value="1"/>
</dbReference>
<dbReference type="CDD" id="cd10030">
    <property type="entry name" value="UDG-F4_TTUDGA_SPO1dp_like"/>
    <property type="match status" value="1"/>
</dbReference>
<keyword evidence="7" id="KW-0227">DNA damage</keyword>
<dbReference type="PANTHER" id="PTHR33693">
    <property type="entry name" value="TYPE-5 URACIL-DNA GLYCOSYLASE"/>
    <property type="match status" value="1"/>
</dbReference>
<evidence type="ECO:0000256" key="10">
    <source>
        <dbReference type="ARBA" id="ARBA00023014"/>
    </source>
</evidence>
<dbReference type="HOGENOM" id="CLU_044815_1_3_9"/>
<keyword evidence="14" id="KW-1185">Reference proteome</keyword>
<dbReference type="InterPro" id="IPR005273">
    <property type="entry name" value="Ura-DNA_glyco_family4"/>
</dbReference>
<dbReference type="EC" id="3.2.2.27" evidence="3"/>
<dbReference type="SMART" id="SM00986">
    <property type="entry name" value="UDG"/>
    <property type="match status" value="1"/>
</dbReference>
<comment type="similarity">
    <text evidence="2">Belongs to the uracil-DNA glycosylase (UDG) superfamily. Type 4 (UDGa) family.</text>
</comment>
<dbReference type="InterPro" id="IPR036895">
    <property type="entry name" value="Uracil-DNA_glycosylase-like_sf"/>
</dbReference>
<evidence type="ECO:0000256" key="1">
    <source>
        <dbReference type="ARBA" id="ARBA00001400"/>
    </source>
</evidence>
<evidence type="ECO:0000259" key="12">
    <source>
        <dbReference type="SMART" id="SM00986"/>
    </source>
</evidence>
<dbReference type="GO" id="GO:0006281">
    <property type="term" value="P:DNA repair"/>
    <property type="evidence" value="ECO:0007669"/>
    <property type="project" value="UniProtKB-KW"/>
</dbReference>
<evidence type="ECO:0000256" key="5">
    <source>
        <dbReference type="ARBA" id="ARBA00022485"/>
    </source>
</evidence>
<organism evidence="13 14">
    <name type="scientific">Acetivibrio clariflavus (strain DSM 19732 / NBRC 101661 / EBR45)</name>
    <name type="common">Clostridium clariflavum</name>
    <dbReference type="NCBI Taxonomy" id="720554"/>
    <lineage>
        <taxon>Bacteria</taxon>
        <taxon>Bacillati</taxon>
        <taxon>Bacillota</taxon>
        <taxon>Clostridia</taxon>
        <taxon>Eubacteriales</taxon>
        <taxon>Oscillospiraceae</taxon>
        <taxon>Acetivibrio</taxon>
    </lineage>
</organism>
<keyword evidence="10" id="KW-0411">Iron-sulfur</keyword>
<sequence>MSKSEQLNILYNRYGKQFEGKEIVVGDGNPDSSLLLIGEAPGKDEVAQKRPFVGMAGKNLAQFLEILGFSREEIYITNAIKHRLSKINPDTGRVSNRPATKEEIEQNREYLIEEIAIIEPKYIVTLGNVPLRSVLGDYKASIGEFHGRLNKVVVLNKEYKLYPLYHPASIIYNAALKEIYIKDLQNLREIIVSTESKT</sequence>
<reference evidence="14" key="1">
    <citation type="submission" date="2011-12" db="EMBL/GenBank/DDBJ databases">
        <title>Complete sequence of Clostridium clariflavum DSM 19732.</title>
        <authorList>
            <consortium name="US DOE Joint Genome Institute"/>
            <person name="Lucas S."/>
            <person name="Han J."/>
            <person name="Lapidus A."/>
            <person name="Cheng J.-F."/>
            <person name="Goodwin L."/>
            <person name="Pitluck S."/>
            <person name="Peters L."/>
            <person name="Teshima H."/>
            <person name="Detter J.C."/>
            <person name="Han C."/>
            <person name="Tapia R."/>
            <person name="Land M."/>
            <person name="Hauser L."/>
            <person name="Kyrpides N."/>
            <person name="Ivanova N."/>
            <person name="Pagani I."/>
            <person name="Kitzmiller T."/>
            <person name="Lynd L."/>
            <person name="Izquierdo J."/>
            <person name="Woyke T."/>
        </authorList>
    </citation>
    <scope>NUCLEOTIDE SEQUENCE [LARGE SCALE GENOMIC DNA]</scope>
    <source>
        <strain evidence="14">DSM 19732 / NBRC 101661 / EBR45</strain>
    </source>
</reference>
<feature type="domain" description="Uracil-DNA glycosylase-like" evidence="12">
    <location>
        <begin position="25"/>
        <end position="185"/>
    </location>
</feature>
<accession>G8LWR8</accession>
<gene>
    <name evidence="13" type="ordered locus">Clocl_3269</name>
</gene>
<keyword evidence="9" id="KW-0408">Iron</keyword>
<evidence type="ECO:0000256" key="3">
    <source>
        <dbReference type="ARBA" id="ARBA00012030"/>
    </source>
</evidence>
<name>G8LWR8_ACECE</name>
<reference evidence="13 14" key="2">
    <citation type="journal article" date="2012" name="Stand. Genomic Sci.">
        <title>Complete Genome Sequence of Clostridium clariflavum DSM 19732.</title>
        <authorList>
            <person name="Izquierdo J.A."/>
            <person name="Goodwin L."/>
            <person name="Davenport K.W."/>
            <person name="Teshima H."/>
            <person name="Bruce D."/>
            <person name="Detter C."/>
            <person name="Tapia R."/>
            <person name="Han S."/>
            <person name="Land M."/>
            <person name="Hauser L."/>
            <person name="Jeffries C.D."/>
            <person name="Han J."/>
            <person name="Pitluck S."/>
            <person name="Nolan M."/>
            <person name="Chen A."/>
            <person name="Huntemann M."/>
            <person name="Mavromatis K."/>
            <person name="Mikhailova N."/>
            <person name="Liolios K."/>
            <person name="Woyke T."/>
            <person name="Lynd L.R."/>
        </authorList>
    </citation>
    <scope>NUCLEOTIDE SEQUENCE [LARGE SCALE GENOMIC DNA]</scope>
    <source>
        <strain evidence="14">DSM 19732 / NBRC 101661 / EBR45</strain>
    </source>
</reference>
<dbReference type="GO" id="GO:0046872">
    <property type="term" value="F:metal ion binding"/>
    <property type="evidence" value="ECO:0007669"/>
    <property type="project" value="UniProtKB-KW"/>
</dbReference>
<evidence type="ECO:0000256" key="7">
    <source>
        <dbReference type="ARBA" id="ARBA00022763"/>
    </source>
</evidence>
<dbReference type="GO" id="GO:0004844">
    <property type="term" value="F:uracil DNA N-glycosylase activity"/>
    <property type="evidence" value="ECO:0007669"/>
    <property type="project" value="UniProtKB-EC"/>
</dbReference>
<dbReference type="Pfam" id="PF03167">
    <property type="entry name" value="UDG"/>
    <property type="match status" value="1"/>
</dbReference>
<evidence type="ECO:0000256" key="8">
    <source>
        <dbReference type="ARBA" id="ARBA00022801"/>
    </source>
</evidence>
<dbReference type="InterPro" id="IPR051536">
    <property type="entry name" value="UDG_Type-4/5"/>
</dbReference>
<dbReference type="RefSeq" id="WP_014256312.1">
    <property type="nucleotide sequence ID" value="NC_016627.1"/>
</dbReference>
<dbReference type="SUPFAM" id="SSF52141">
    <property type="entry name" value="Uracil-DNA glycosylase-like"/>
    <property type="match status" value="1"/>
</dbReference>
<dbReference type="Proteomes" id="UP000005435">
    <property type="component" value="Chromosome"/>
</dbReference>
<dbReference type="OrthoDB" id="5290748at2"/>
<dbReference type="EMBL" id="CP003065">
    <property type="protein sequence ID" value="AEV69779.1"/>
    <property type="molecule type" value="Genomic_DNA"/>
</dbReference>
<protein>
    <recommendedName>
        <fullName evidence="4">Type-4 uracil-DNA glycosylase</fullName>
        <ecNumber evidence="3">3.2.2.27</ecNumber>
    </recommendedName>
</protein>
<dbReference type="SMART" id="SM00987">
    <property type="entry name" value="UreE_C"/>
    <property type="match status" value="1"/>
</dbReference>
<dbReference type="InterPro" id="IPR005122">
    <property type="entry name" value="Uracil-DNA_glycosylase-like"/>
</dbReference>
<evidence type="ECO:0000256" key="9">
    <source>
        <dbReference type="ARBA" id="ARBA00023004"/>
    </source>
</evidence>
<evidence type="ECO:0000256" key="2">
    <source>
        <dbReference type="ARBA" id="ARBA00006521"/>
    </source>
</evidence>
<dbReference type="AlphaFoldDB" id="G8LWR8"/>
<dbReference type="eggNOG" id="COG1573">
    <property type="taxonomic scope" value="Bacteria"/>
</dbReference>
<evidence type="ECO:0000256" key="11">
    <source>
        <dbReference type="ARBA" id="ARBA00023204"/>
    </source>
</evidence>
<dbReference type="Gene3D" id="3.40.470.10">
    <property type="entry name" value="Uracil-DNA glycosylase-like domain"/>
    <property type="match status" value="1"/>
</dbReference>
<comment type="catalytic activity">
    <reaction evidence="1">
        <text>Hydrolyzes single-stranded DNA or mismatched double-stranded DNA and polynucleotides, releasing free uracil.</text>
        <dbReference type="EC" id="3.2.2.27"/>
    </reaction>
</comment>
<evidence type="ECO:0000256" key="4">
    <source>
        <dbReference type="ARBA" id="ARBA00019403"/>
    </source>
</evidence>
<dbReference type="KEGG" id="ccl:Clocl_3269"/>
<evidence type="ECO:0000256" key="6">
    <source>
        <dbReference type="ARBA" id="ARBA00022723"/>
    </source>
</evidence>
<dbReference type="GO" id="GO:0051539">
    <property type="term" value="F:4 iron, 4 sulfur cluster binding"/>
    <property type="evidence" value="ECO:0007669"/>
    <property type="project" value="UniProtKB-KW"/>
</dbReference>
<evidence type="ECO:0000313" key="13">
    <source>
        <dbReference type="EMBL" id="AEV69779.1"/>
    </source>
</evidence>
<dbReference type="STRING" id="720554.Clocl_3269"/>
<proteinExistence type="inferred from homology"/>
<keyword evidence="5" id="KW-0004">4Fe-4S</keyword>
<dbReference type="PANTHER" id="PTHR33693:SF1">
    <property type="entry name" value="TYPE-4 URACIL-DNA GLYCOSYLASE"/>
    <property type="match status" value="1"/>
</dbReference>